<proteinExistence type="predicted"/>
<evidence type="ECO:0000313" key="1">
    <source>
        <dbReference type="EMBL" id="GMH48979.1"/>
    </source>
</evidence>
<dbReference type="AlphaFoldDB" id="A0A9W7DMF1"/>
<protein>
    <submittedName>
        <fullName evidence="1">Uncharacterized protein</fullName>
    </submittedName>
</protein>
<comment type="caution">
    <text evidence="1">The sequence shown here is derived from an EMBL/GenBank/DDBJ whole genome shotgun (WGS) entry which is preliminary data.</text>
</comment>
<organism evidence="1 2">
    <name type="scientific">Triparma retinervis</name>
    <dbReference type="NCBI Taxonomy" id="2557542"/>
    <lineage>
        <taxon>Eukaryota</taxon>
        <taxon>Sar</taxon>
        <taxon>Stramenopiles</taxon>
        <taxon>Ochrophyta</taxon>
        <taxon>Bolidophyceae</taxon>
        <taxon>Parmales</taxon>
        <taxon>Triparmaceae</taxon>
        <taxon>Triparma</taxon>
    </lineage>
</organism>
<dbReference type="Proteomes" id="UP001165082">
    <property type="component" value="Unassembled WGS sequence"/>
</dbReference>
<evidence type="ECO:0000313" key="2">
    <source>
        <dbReference type="Proteomes" id="UP001165082"/>
    </source>
</evidence>
<accession>A0A9W7DMF1</accession>
<reference evidence="1" key="1">
    <citation type="submission" date="2022-07" db="EMBL/GenBank/DDBJ databases">
        <title>Genome analysis of Parmales, a sister group of diatoms, reveals the evolutionary specialization of diatoms from phago-mixotrophs to photoautotrophs.</title>
        <authorList>
            <person name="Ban H."/>
            <person name="Sato S."/>
            <person name="Yoshikawa S."/>
            <person name="Kazumasa Y."/>
            <person name="Nakamura Y."/>
            <person name="Ichinomiya M."/>
            <person name="Saitoh K."/>
            <person name="Sato N."/>
            <person name="Blanc-Mathieu R."/>
            <person name="Endo H."/>
            <person name="Kuwata A."/>
            <person name="Ogata H."/>
        </authorList>
    </citation>
    <scope>NUCLEOTIDE SEQUENCE</scope>
</reference>
<gene>
    <name evidence="1" type="ORF">TrRE_jg12905</name>
</gene>
<name>A0A9W7DMF1_9STRA</name>
<dbReference type="EMBL" id="BRXZ01003170">
    <property type="protein sequence ID" value="GMH48979.1"/>
    <property type="molecule type" value="Genomic_DNA"/>
</dbReference>
<sequence>MEFVLPPFVAQRGLRQAEGLITSALKAYLDKEGVKCSTLPSRLQSFIYTIAQPTIIASGVQGSEAAFFATAMSARDAIACNVGGEIDGMGEDQAMIVANEIVEKALKNRDSE</sequence>
<feature type="non-terminal residue" evidence="1">
    <location>
        <position position="112"/>
    </location>
</feature>
<keyword evidence="2" id="KW-1185">Reference proteome</keyword>